<evidence type="ECO:0000256" key="1">
    <source>
        <dbReference type="ARBA" id="ARBA00008428"/>
    </source>
</evidence>
<gene>
    <name evidence="14" type="primary">dnaB</name>
    <name evidence="14" type="ORF">I5L79_21740</name>
</gene>
<evidence type="ECO:0000256" key="3">
    <source>
        <dbReference type="ARBA" id="ARBA00022705"/>
    </source>
</evidence>
<dbReference type="SUPFAM" id="SSF48024">
    <property type="entry name" value="N-terminal domain of DnaB helicase"/>
    <property type="match status" value="1"/>
</dbReference>
<dbReference type="InterPro" id="IPR007692">
    <property type="entry name" value="DNA_helicase_DnaB"/>
</dbReference>
<dbReference type="InterPro" id="IPR007694">
    <property type="entry name" value="DNA_helicase_DnaB-like_C"/>
</dbReference>
<evidence type="ECO:0000256" key="5">
    <source>
        <dbReference type="ARBA" id="ARBA00022801"/>
    </source>
</evidence>
<keyword evidence="2 12" id="KW-0639">Primosome</keyword>
<dbReference type="GO" id="GO:0016787">
    <property type="term" value="F:hydrolase activity"/>
    <property type="evidence" value="ECO:0007669"/>
    <property type="project" value="UniProtKB-KW"/>
</dbReference>
<evidence type="ECO:0000256" key="9">
    <source>
        <dbReference type="ARBA" id="ARBA00023235"/>
    </source>
</evidence>
<dbReference type="SUPFAM" id="SSF52540">
    <property type="entry name" value="P-loop containing nucleoside triphosphate hydrolases"/>
    <property type="match status" value="1"/>
</dbReference>
<evidence type="ECO:0000256" key="12">
    <source>
        <dbReference type="RuleBase" id="RU362085"/>
    </source>
</evidence>
<evidence type="ECO:0000256" key="10">
    <source>
        <dbReference type="ARBA" id="ARBA00048954"/>
    </source>
</evidence>
<protein>
    <recommendedName>
        <fullName evidence="11 12">Replicative DNA helicase</fullName>
        <ecNumber evidence="11 12">5.6.2.3</ecNumber>
    </recommendedName>
</protein>
<comment type="similarity">
    <text evidence="1 12">Belongs to the helicase family. DnaB subfamily.</text>
</comment>
<evidence type="ECO:0000313" key="15">
    <source>
        <dbReference type="Proteomes" id="UP000601099"/>
    </source>
</evidence>
<dbReference type="PROSITE" id="PS51199">
    <property type="entry name" value="SF4_HELICASE"/>
    <property type="match status" value="1"/>
</dbReference>
<dbReference type="Gene3D" id="1.10.860.10">
    <property type="entry name" value="DNAb Helicase, Chain A"/>
    <property type="match status" value="1"/>
</dbReference>
<reference evidence="14 15" key="1">
    <citation type="submission" date="2020-11" db="EMBL/GenBank/DDBJ databases">
        <title>Hymenobacter sp.</title>
        <authorList>
            <person name="Kim M.K."/>
        </authorList>
    </citation>
    <scope>NUCLEOTIDE SEQUENCE [LARGE SCALE GENOMIC DNA]</scope>
    <source>
        <strain evidence="14 15">BT594</strain>
    </source>
</reference>
<dbReference type="PANTHER" id="PTHR30153:SF2">
    <property type="entry name" value="REPLICATIVE DNA HELICASE"/>
    <property type="match status" value="1"/>
</dbReference>
<keyword evidence="4 12" id="KW-0547">Nucleotide-binding</keyword>
<keyword evidence="7 12" id="KW-0067">ATP-binding</keyword>
<dbReference type="Gene3D" id="3.40.50.300">
    <property type="entry name" value="P-loop containing nucleotide triphosphate hydrolases"/>
    <property type="match status" value="1"/>
</dbReference>
<dbReference type="Pfam" id="PF03796">
    <property type="entry name" value="DnaB_C"/>
    <property type="match status" value="1"/>
</dbReference>
<evidence type="ECO:0000256" key="4">
    <source>
        <dbReference type="ARBA" id="ARBA00022741"/>
    </source>
</evidence>
<dbReference type="GO" id="GO:0003678">
    <property type="term" value="F:DNA helicase activity"/>
    <property type="evidence" value="ECO:0007669"/>
    <property type="project" value="UniProtKB-EC"/>
</dbReference>
<keyword evidence="9" id="KW-0413">Isomerase</keyword>
<keyword evidence="3 12" id="KW-0235">DNA replication</keyword>
<dbReference type="InterPro" id="IPR007693">
    <property type="entry name" value="DNA_helicase_DnaB-like_N"/>
</dbReference>
<dbReference type="InterPro" id="IPR027417">
    <property type="entry name" value="P-loop_NTPase"/>
</dbReference>
<sequence>MNPLENYSHLPQNSIELERAVLGVMLTQPTGLREALELLRGGADTFYHPPHRPLFTAIQRLNATGKTVDYYTVGQYLAQVGKMQAAGGSRYIQGLLAKAPYGTGIADYCQYMNLLWGKRRVGVLMHQLTKDAADPTTDLSDLLASAYATINQIQEGLQVRGTYTLSGLLDQVAEEIVAATLKPGGITGIPSGLGSIDDVTGGWQPSDLIIVAARPGVGKTSFALANAVPAALAGYPGAIFNLEMSNTQMVRKTIATELGEYSTNQLAKGYFPSGGVEEARTIRDRVTRLEQAEIYLEDTPGLSIGEFRAKAARLKAEHDIRWIVVDYLQLMTGEKKGSREQEIGSISRGLKLTAKELNVPVIALSQLSRAVESRGGEKKPMLSDLRESGSIEQDADVVVFLYRPEYYKIKEDEMGESVADTTEVIFAKHRNGPLAEVIVGSTMKNGRYFDLEPAAPVAEPAPAEHFGPRILPLKLPSLSTLRTATASHFSDDGAPVS</sequence>
<evidence type="ECO:0000313" key="14">
    <source>
        <dbReference type="EMBL" id="MBG8556183.1"/>
    </source>
</evidence>
<accession>A0ABS0L981</accession>
<dbReference type="CDD" id="cd00984">
    <property type="entry name" value="DnaB_C"/>
    <property type="match status" value="1"/>
</dbReference>
<feature type="domain" description="SF4 helicase" evidence="13">
    <location>
        <begin position="182"/>
        <end position="455"/>
    </location>
</feature>
<comment type="caution">
    <text evidence="14">The sequence shown here is derived from an EMBL/GenBank/DDBJ whole genome shotgun (WGS) entry which is preliminary data.</text>
</comment>
<dbReference type="RefSeq" id="WP_196957201.1">
    <property type="nucleotide sequence ID" value="NZ_JADWYK010000021.1"/>
</dbReference>
<evidence type="ECO:0000256" key="6">
    <source>
        <dbReference type="ARBA" id="ARBA00022806"/>
    </source>
</evidence>
<dbReference type="InterPro" id="IPR036185">
    <property type="entry name" value="DNA_heli_DnaB-like_N_sf"/>
</dbReference>
<comment type="catalytic activity">
    <reaction evidence="10 12">
        <text>ATP + H2O = ADP + phosphate + H(+)</text>
        <dbReference type="Rhea" id="RHEA:13065"/>
        <dbReference type="ChEBI" id="CHEBI:15377"/>
        <dbReference type="ChEBI" id="CHEBI:15378"/>
        <dbReference type="ChEBI" id="CHEBI:30616"/>
        <dbReference type="ChEBI" id="CHEBI:43474"/>
        <dbReference type="ChEBI" id="CHEBI:456216"/>
        <dbReference type="EC" id="5.6.2.3"/>
    </reaction>
</comment>
<dbReference type="InterPro" id="IPR016136">
    <property type="entry name" value="DNA_helicase_N/primase_C"/>
</dbReference>
<dbReference type="NCBIfam" id="TIGR00665">
    <property type="entry name" value="DnaB"/>
    <property type="match status" value="1"/>
</dbReference>
<name>A0ABS0L981_9BACT</name>
<evidence type="ECO:0000256" key="7">
    <source>
        <dbReference type="ARBA" id="ARBA00022840"/>
    </source>
</evidence>
<dbReference type="PANTHER" id="PTHR30153">
    <property type="entry name" value="REPLICATIVE DNA HELICASE DNAB"/>
    <property type="match status" value="1"/>
</dbReference>
<comment type="function">
    <text evidence="12">The main replicative DNA helicase, it participates in initiation and elongation during chromosome replication. Travels ahead of the DNA replisome, separating dsDNA into templates for DNA synthesis. A processive ATP-dependent 5'-3' DNA helicase it has DNA-dependent ATPase activity.</text>
</comment>
<evidence type="ECO:0000259" key="13">
    <source>
        <dbReference type="PROSITE" id="PS51199"/>
    </source>
</evidence>
<keyword evidence="5 12" id="KW-0378">Hydrolase</keyword>
<evidence type="ECO:0000256" key="11">
    <source>
        <dbReference type="NCBIfam" id="TIGR00665"/>
    </source>
</evidence>
<evidence type="ECO:0000256" key="8">
    <source>
        <dbReference type="ARBA" id="ARBA00023125"/>
    </source>
</evidence>
<keyword evidence="8 12" id="KW-0238">DNA-binding</keyword>
<keyword evidence="15" id="KW-1185">Reference proteome</keyword>
<keyword evidence="6 12" id="KW-0347">Helicase</keyword>
<dbReference type="Pfam" id="PF00772">
    <property type="entry name" value="DnaB"/>
    <property type="match status" value="1"/>
</dbReference>
<dbReference type="EC" id="5.6.2.3" evidence="11 12"/>
<evidence type="ECO:0000256" key="2">
    <source>
        <dbReference type="ARBA" id="ARBA00022515"/>
    </source>
</evidence>
<dbReference type="EMBL" id="JADWYK010000021">
    <property type="protein sequence ID" value="MBG8556183.1"/>
    <property type="molecule type" value="Genomic_DNA"/>
</dbReference>
<dbReference type="Proteomes" id="UP000601099">
    <property type="component" value="Unassembled WGS sequence"/>
</dbReference>
<organism evidence="14 15">
    <name type="scientific">Hymenobacter guriensis</name>
    <dbReference type="NCBI Taxonomy" id="2793065"/>
    <lineage>
        <taxon>Bacteria</taxon>
        <taxon>Pseudomonadati</taxon>
        <taxon>Bacteroidota</taxon>
        <taxon>Cytophagia</taxon>
        <taxon>Cytophagales</taxon>
        <taxon>Hymenobacteraceae</taxon>
        <taxon>Hymenobacter</taxon>
    </lineage>
</organism>
<proteinExistence type="inferred from homology"/>